<evidence type="ECO:0000256" key="5">
    <source>
        <dbReference type="PROSITE-ProRule" id="PRU00581"/>
    </source>
</evidence>
<dbReference type="InterPro" id="IPR008253">
    <property type="entry name" value="Marvel"/>
</dbReference>
<evidence type="ECO:0000256" key="1">
    <source>
        <dbReference type="ARBA" id="ARBA00004141"/>
    </source>
</evidence>
<proteinExistence type="predicted"/>
<sequence>MPADNYIIVGEAELLFGILQFVEILVNILVLICVVASFAVTSGFTSSSGVGMGSLTMDAMINPFEGTEFQQARELDMQYSQLRAPGVYGGVSFSLAIGAITLGFLILGARPFHHLSIRILLAELVFEVLACVGYTVAVALYLHFITVVNATDLCKKRAQLYAGRGYNWMNCEVQGGDAAVAIFGLVAACLYLPSAVLCGLTIKSVREYRRNLPPEDYIASSFKERDYNMYKIQEDAPEITLV</sequence>
<comment type="caution">
    <text evidence="8">The sequence shown here is derived from an EMBL/GenBank/DDBJ whole genome shotgun (WGS) entry which is preliminary data.</text>
</comment>
<feature type="transmembrane region" description="Helical" evidence="6">
    <location>
        <begin position="119"/>
        <end position="142"/>
    </location>
</feature>
<evidence type="ECO:0000256" key="2">
    <source>
        <dbReference type="ARBA" id="ARBA00022692"/>
    </source>
</evidence>
<evidence type="ECO:0000256" key="3">
    <source>
        <dbReference type="ARBA" id="ARBA00022989"/>
    </source>
</evidence>
<feature type="transmembrane region" description="Helical" evidence="6">
    <location>
        <begin position="12"/>
        <end position="40"/>
    </location>
</feature>
<feature type="domain" description="MARVEL" evidence="7">
    <location>
        <begin position="11"/>
        <end position="203"/>
    </location>
</feature>
<name>A0AAV7VPT8_PLEWA</name>
<keyword evidence="3 6" id="KW-1133">Transmembrane helix</keyword>
<gene>
    <name evidence="8" type="ORF">NDU88_005891</name>
</gene>
<dbReference type="AlphaFoldDB" id="A0AAV7VPT8"/>
<dbReference type="PROSITE" id="PS51225">
    <property type="entry name" value="MARVEL"/>
    <property type="match status" value="1"/>
</dbReference>
<dbReference type="Proteomes" id="UP001066276">
    <property type="component" value="Chromosome 2_1"/>
</dbReference>
<feature type="transmembrane region" description="Helical" evidence="6">
    <location>
        <begin position="178"/>
        <end position="202"/>
    </location>
</feature>
<feature type="transmembrane region" description="Helical" evidence="6">
    <location>
        <begin position="87"/>
        <end position="107"/>
    </location>
</feature>
<dbReference type="GO" id="GO:0016020">
    <property type="term" value="C:membrane"/>
    <property type="evidence" value="ECO:0007669"/>
    <property type="project" value="UniProtKB-SubCell"/>
</dbReference>
<dbReference type="EMBL" id="JANPWB010000003">
    <property type="protein sequence ID" value="KAJ1202089.1"/>
    <property type="molecule type" value="Genomic_DNA"/>
</dbReference>
<evidence type="ECO:0000313" key="8">
    <source>
        <dbReference type="EMBL" id="KAJ1202089.1"/>
    </source>
</evidence>
<protein>
    <recommendedName>
        <fullName evidence="7">MARVEL domain-containing protein</fullName>
    </recommendedName>
</protein>
<keyword evidence="9" id="KW-1185">Reference proteome</keyword>
<evidence type="ECO:0000256" key="6">
    <source>
        <dbReference type="SAM" id="Phobius"/>
    </source>
</evidence>
<reference evidence="8" key="1">
    <citation type="journal article" date="2022" name="bioRxiv">
        <title>Sequencing and chromosome-scale assembly of the giantPleurodeles waltlgenome.</title>
        <authorList>
            <person name="Brown T."/>
            <person name="Elewa A."/>
            <person name="Iarovenko S."/>
            <person name="Subramanian E."/>
            <person name="Araus A.J."/>
            <person name="Petzold A."/>
            <person name="Susuki M."/>
            <person name="Suzuki K.-i.T."/>
            <person name="Hayashi T."/>
            <person name="Toyoda A."/>
            <person name="Oliveira C."/>
            <person name="Osipova E."/>
            <person name="Leigh N.D."/>
            <person name="Simon A."/>
            <person name="Yun M.H."/>
        </authorList>
    </citation>
    <scope>NUCLEOTIDE SEQUENCE</scope>
    <source>
        <strain evidence="8">20211129_DDA</strain>
        <tissue evidence="8">Liver</tissue>
    </source>
</reference>
<evidence type="ECO:0000256" key="4">
    <source>
        <dbReference type="ARBA" id="ARBA00023136"/>
    </source>
</evidence>
<accession>A0AAV7VPT8</accession>
<keyword evidence="4 5" id="KW-0472">Membrane</keyword>
<evidence type="ECO:0000313" key="9">
    <source>
        <dbReference type="Proteomes" id="UP001066276"/>
    </source>
</evidence>
<comment type="subcellular location">
    <subcellularLocation>
        <location evidence="1">Membrane</location>
        <topology evidence="1">Multi-pass membrane protein</topology>
    </subcellularLocation>
</comment>
<evidence type="ECO:0000259" key="7">
    <source>
        <dbReference type="PROSITE" id="PS51225"/>
    </source>
</evidence>
<organism evidence="8 9">
    <name type="scientific">Pleurodeles waltl</name>
    <name type="common">Iberian ribbed newt</name>
    <dbReference type="NCBI Taxonomy" id="8319"/>
    <lineage>
        <taxon>Eukaryota</taxon>
        <taxon>Metazoa</taxon>
        <taxon>Chordata</taxon>
        <taxon>Craniata</taxon>
        <taxon>Vertebrata</taxon>
        <taxon>Euteleostomi</taxon>
        <taxon>Amphibia</taxon>
        <taxon>Batrachia</taxon>
        <taxon>Caudata</taxon>
        <taxon>Salamandroidea</taxon>
        <taxon>Salamandridae</taxon>
        <taxon>Pleurodelinae</taxon>
        <taxon>Pleurodeles</taxon>
    </lineage>
</organism>
<keyword evidence="2 5" id="KW-0812">Transmembrane</keyword>